<evidence type="ECO:0000259" key="9">
    <source>
        <dbReference type="PROSITE" id="PS50156"/>
    </source>
</evidence>
<dbReference type="Proteomes" id="UP000650224">
    <property type="component" value="Unassembled WGS sequence"/>
</dbReference>
<organism evidence="10 11">
    <name type="scientific">Corynebacterium gallinarum</name>
    <dbReference type="NCBI Taxonomy" id="2762214"/>
    <lineage>
        <taxon>Bacteria</taxon>
        <taxon>Bacillati</taxon>
        <taxon>Actinomycetota</taxon>
        <taxon>Actinomycetes</taxon>
        <taxon>Mycobacteriales</taxon>
        <taxon>Corynebacteriaceae</taxon>
        <taxon>Corynebacterium</taxon>
    </lineage>
</organism>
<dbReference type="InterPro" id="IPR000731">
    <property type="entry name" value="SSD"/>
</dbReference>
<evidence type="ECO:0000256" key="3">
    <source>
        <dbReference type="ARBA" id="ARBA00022475"/>
    </source>
</evidence>
<gene>
    <name evidence="10" type="ORF">H9627_03455</name>
</gene>
<feature type="transmembrane region" description="Helical" evidence="8">
    <location>
        <begin position="214"/>
        <end position="235"/>
    </location>
</feature>
<feature type="transmembrane region" description="Helical" evidence="8">
    <location>
        <begin position="323"/>
        <end position="345"/>
    </location>
</feature>
<reference evidence="10 11" key="1">
    <citation type="submission" date="2020-08" db="EMBL/GenBank/DDBJ databases">
        <title>A Genomic Blueprint of the Chicken Gut Microbiome.</title>
        <authorList>
            <person name="Gilroy R."/>
            <person name="Ravi A."/>
            <person name="Getino M."/>
            <person name="Pursley I."/>
            <person name="Horton D.L."/>
            <person name="Alikhan N.-F."/>
            <person name="Baker D."/>
            <person name="Gharbi K."/>
            <person name="Hall N."/>
            <person name="Watson M."/>
            <person name="Adriaenssens E.M."/>
            <person name="Foster-Nyarko E."/>
            <person name="Jarju S."/>
            <person name="Secka A."/>
            <person name="Antonio M."/>
            <person name="Oren A."/>
            <person name="Chaudhuri R."/>
            <person name="La Ragione R.M."/>
            <person name="Hildebrand F."/>
            <person name="Pallen M.J."/>
        </authorList>
    </citation>
    <scope>NUCLEOTIDE SEQUENCE [LARGE SCALE GENOMIC DNA]</scope>
    <source>
        <strain evidence="10 11">Sa1YVA5</strain>
    </source>
</reference>
<keyword evidence="6 8" id="KW-0472">Membrane</keyword>
<evidence type="ECO:0000256" key="7">
    <source>
        <dbReference type="SAM" id="MobiDB-lite"/>
    </source>
</evidence>
<feature type="transmembrane region" description="Helical" evidence="8">
    <location>
        <begin position="182"/>
        <end position="207"/>
    </location>
</feature>
<sequence length="754" mass="79240">MSTRITTPPNPARAEKPQKSGPARWVRILLPAVLILVWLAAAGVGGPYFGKVGEVSSNDQTSYLPESSDATQVQQLIGEFSDSDSIPAVVVMVGDEPLTEQEIGELNTVVAGLTDLEGVGEDVSPAIPSEDGLAVQAFVPIDSGAELADVVDKLSETLSGQTPDNVTTYVTGPAGFSADLGAAFAGIDGLLLAVALAAVLVILVVVYRSFILPIAVLATSLFALTAALLVVWWLAKWEILLLSGQTQGILFILVIGAATDYSLLYVARYREELRKYRDKATATLKAIRATVEPVLASGSTVIAGLLCLLFSDLKSNSTLGPVASIGIIFAMLAALTLLPALLFVFGRAAFWPKRPAYEPEVVRAEGGMPSKGIWTKVARLVKNHPRAIWISTLIVLLAGAAFVPTLKADGVSQSDLILGASEARDGQEALGEHFPGGAGSPAYVLTDESNLQQVADALLSDDSFDGITVSSTESPAGSAPLTADGIAPMGPGPAPAPTVVDGQVLIQATLVDAPDSQEAQNSIRDLRATFAEENIDALVGGVTATALDTNEASIHDRTLIIPIVLVVILVILMLLLRSIVAPVLLIITTVISFGTAIGVSALLFNNVFNFPGADPAVPLYGFVFLVALGIDYNIFLATRVREETVRHGTREGILRGLAVTGGVITSAGLVLASTFAALYVIPILFLAQIAFIVAFGVLIDTFLVRAFLVPALFYDIGPKVWWPSKLASQKHEDSVAANKARATNDPRTEELVEA</sequence>
<evidence type="ECO:0000256" key="8">
    <source>
        <dbReference type="SAM" id="Phobius"/>
    </source>
</evidence>
<dbReference type="SUPFAM" id="SSF82866">
    <property type="entry name" value="Multidrug efflux transporter AcrB transmembrane domain"/>
    <property type="match status" value="2"/>
</dbReference>
<feature type="region of interest" description="Disordered" evidence="7">
    <location>
        <begin position="732"/>
        <end position="754"/>
    </location>
</feature>
<evidence type="ECO:0000256" key="6">
    <source>
        <dbReference type="ARBA" id="ARBA00023136"/>
    </source>
</evidence>
<dbReference type="PANTHER" id="PTHR33406">
    <property type="entry name" value="MEMBRANE PROTEIN MJ1562-RELATED"/>
    <property type="match status" value="1"/>
</dbReference>
<evidence type="ECO:0000313" key="10">
    <source>
        <dbReference type="EMBL" id="MBD8029394.1"/>
    </source>
</evidence>
<dbReference type="Gene3D" id="1.20.1640.10">
    <property type="entry name" value="Multidrug efflux transporter AcrB transmembrane domain"/>
    <property type="match status" value="2"/>
</dbReference>
<dbReference type="Pfam" id="PF03176">
    <property type="entry name" value="MMPL"/>
    <property type="match status" value="2"/>
</dbReference>
<keyword evidence="5 8" id="KW-1133">Transmembrane helix</keyword>
<feature type="transmembrane region" description="Helical" evidence="8">
    <location>
        <begin position="583"/>
        <end position="604"/>
    </location>
</feature>
<feature type="transmembrane region" description="Helical" evidence="8">
    <location>
        <begin position="247"/>
        <end position="268"/>
    </location>
</feature>
<evidence type="ECO:0000256" key="4">
    <source>
        <dbReference type="ARBA" id="ARBA00022692"/>
    </source>
</evidence>
<name>A0A8I0HMH2_9CORY</name>
<keyword evidence="4 8" id="KW-0812">Transmembrane</keyword>
<dbReference type="InterPro" id="IPR050545">
    <property type="entry name" value="Mycobact_MmpL"/>
</dbReference>
<evidence type="ECO:0000256" key="5">
    <source>
        <dbReference type="ARBA" id="ARBA00022989"/>
    </source>
</evidence>
<evidence type="ECO:0000256" key="2">
    <source>
        <dbReference type="ARBA" id="ARBA00010157"/>
    </source>
</evidence>
<dbReference type="PANTHER" id="PTHR33406:SF6">
    <property type="entry name" value="MEMBRANE PROTEIN YDGH-RELATED"/>
    <property type="match status" value="1"/>
</dbReference>
<feature type="transmembrane region" description="Helical" evidence="8">
    <location>
        <begin position="387"/>
        <end position="406"/>
    </location>
</feature>
<feature type="transmembrane region" description="Helical" evidence="8">
    <location>
        <begin position="559"/>
        <end position="576"/>
    </location>
</feature>
<comment type="caution">
    <text evidence="10">The sequence shown here is derived from an EMBL/GenBank/DDBJ whole genome shotgun (WGS) entry which is preliminary data.</text>
</comment>
<dbReference type="GO" id="GO:0005886">
    <property type="term" value="C:plasma membrane"/>
    <property type="evidence" value="ECO:0007669"/>
    <property type="project" value="UniProtKB-SubCell"/>
</dbReference>
<dbReference type="EMBL" id="JACSPR010000002">
    <property type="protein sequence ID" value="MBD8029394.1"/>
    <property type="molecule type" value="Genomic_DNA"/>
</dbReference>
<accession>A0A8I0HMH2</accession>
<evidence type="ECO:0000313" key="11">
    <source>
        <dbReference type="Proteomes" id="UP000650224"/>
    </source>
</evidence>
<feature type="transmembrane region" description="Helical" evidence="8">
    <location>
        <begin position="616"/>
        <end position="636"/>
    </location>
</feature>
<feature type="transmembrane region" description="Helical" evidence="8">
    <location>
        <begin position="687"/>
        <end position="714"/>
    </location>
</feature>
<feature type="transmembrane region" description="Helical" evidence="8">
    <location>
        <begin position="657"/>
        <end position="681"/>
    </location>
</feature>
<keyword evidence="3" id="KW-1003">Cell membrane</keyword>
<feature type="domain" description="SSD" evidence="9">
    <location>
        <begin position="586"/>
        <end position="714"/>
    </location>
</feature>
<keyword evidence="11" id="KW-1185">Reference proteome</keyword>
<evidence type="ECO:0000256" key="1">
    <source>
        <dbReference type="ARBA" id="ARBA00004651"/>
    </source>
</evidence>
<dbReference type="InterPro" id="IPR004869">
    <property type="entry name" value="MMPL_dom"/>
</dbReference>
<protein>
    <submittedName>
        <fullName evidence="10">MMPL family transporter</fullName>
    </submittedName>
</protein>
<feature type="transmembrane region" description="Helical" evidence="8">
    <location>
        <begin position="289"/>
        <end position="311"/>
    </location>
</feature>
<dbReference type="AlphaFoldDB" id="A0A8I0HMH2"/>
<feature type="transmembrane region" description="Helical" evidence="8">
    <location>
        <begin position="28"/>
        <end position="49"/>
    </location>
</feature>
<dbReference type="PROSITE" id="PS50156">
    <property type="entry name" value="SSD"/>
    <property type="match status" value="1"/>
</dbReference>
<comment type="similarity">
    <text evidence="2">Belongs to the resistance-nodulation-cell division (RND) (TC 2.A.6) family. MmpL subfamily.</text>
</comment>
<comment type="subcellular location">
    <subcellularLocation>
        <location evidence="1">Cell membrane</location>
        <topology evidence="1">Multi-pass membrane protein</topology>
    </subcellularLocation>
</comment>
<proteinExistence type="inferred from homology"/>
<feature type="compositionally biased region" description="Basic and acidic residues" evidence="7">
    <location>
        <begin position="742"/>
        <end position="754"/>
    </location>
</feature>